<dbReference type="RefSeq" id="WP_063387762.1">
    <property type="nucleotide sequence ID" value="NZ_LWBR01000019.1"/>
</dbReference>
<proteinExistence type="predicted"/>
<dbReference type="EMBL" id="LWBR01000019">
    <property type="protein sequence ID" value="KZN96585.1"/>
    <property type="molecule type" value="Genomic_DNA"/>
</dbReference>
<dbReference type="PANTHER" id="PTHR41324">
    <property type="entry name" value="MEMBRANE PROTEIN-RELATED"/>
    <property type="match status" value="1"/>
</dbReference>
<feature type="transmembrane region" description="Helical" evidence="1">
    <location>
        <begin position="12"/>
        <end position="37"/>
    </location>
</feature>
<feature type="transmembrane region" description="Helical" evidence="1">
    <location>
        <begin position="275"/>
        <end position="297"/>
    </location>
</feature>
<keyword evidence="1" id="KW-0472">Membrane</keyword>
<comment type="caution">
    <text evidence="2">The sequence shown here is derived from an EMBL/GenBank/DDBJ whole genome shotgun (WGS) entry which is preliminary data.</text>
</comment>
<feature type="transmembrane region" description="Helical" evidence="1">
    <location>
        <begin position="239"/>
        <end position="263"/>
    </location>
</feature>
<dbReference type="PANTHER" id="PTHR41324:SF1">
    <property type="entry name" value="DUF2232 DOMAIN-CONTAINING PROTEIN"/>
    <property type="match status" value="1"/>
</dbReference>
<evidence type="ECO:0000313" key="2">
    <source>
        <dbReference type="EMBL" id="KZN96585.1"/>
    </source>
</evidence>
<protein>
    <recommendedName>
        <fullName evidence="4">DUF2232 domain-containing protein</fullName>
    </recommendedName>
</protein>
<evidence type="ECO:0000256" key="1">
    <source>
        <dbReference type="SAM" id="Phobius"/>
    </source>
</evidence>
<reference evidence="2 3" key="1">
    <citation type="submission" date="2016-04" db="EMBL/GenBank/DDBJ databases">
        <title>Draft genome sequence of Aeribacillus pallidus 8m3 from petroleum reservoir.</title>
        <authorList>
            <person name="Poltaraus A.B."/>
            <person name="Nazina T.N."/>
            <person name="Tourova T.P."/>
            <person name="Malakho S.M."/>
            <person name="Korshunova A.V."/>
            <person name="Sokolova D.S."/>
        </authorList>
    </citation>
    <scope>NUCLEOTIDE SEQUENCE [LARGE SCALE GENOMIC DNA]</scope>
    <source>
        <strain evidence="2 3">8m3</strain>
    </source>
</reference>
<feature type="transmembrane region" description="Helical" evidence="1">
    <location>
        <begin position="215"/>
        <end position="233"/>
    </location>
</feature>
<dbReference type="Pfam" id="PF09991">
    <property type="entry name" value="DUF2232"/>
    <property type="match status" value="1"/>
</dbReference>
<gene>
    <name evidence="2" type="ORF">AZI98_08010</name>
</gene>
<feature type="transmembrane region" description="Helical" evidence="1">
    <location>
        <begin position="57"/>
        <end position="90"/>
    </location>
</feature>
<dbReference type="InterPro" id="IPR018710">
    <property type="entry name" value="DUF2232"/>
</dbReference>
<keyword evidence="1" id="KW-1133">Transmembrane helix</keyword>
<keyword evidence="3" id="KW-1185">Reference proteome</keyword>
<name>A0A165Y074_9BACI</name>
<organism evidence="2 3">
    <name type="scientific">Aeribacillus pallidus</name>
    <dbReference type="NCBI Taxonomy" id="33936"/>
    <lineage>
        <taxon>Bacteria</taxon>
        <taxon>Bacillati</taxon>
        <taxon>Bacillota</taxon>
        <taxon>Bacilli</taxon>
        <taxon>Bacillales</taxon>
        <taxon>Bacillaceae</taxon>
        <taxon>Aeribacillus</taxon>
    </lineage>
</organism>
<dbReference type="AlphaFoldDB" id="A0A165Y074"/>
<dbReference type="Proteomes" id="UP000076476">
    <property type="component" value="Unassembled WGS sequence"/>
</dbReference>
<evidence type="ECO:0000313" key="3">
    <source>
        <dbReference type="Proteomes" id="UP000076476"/>
    </source>
</evidence>
<dbReference type="STRING" id="33936.AZI98_08010"/>
<feature type="transmembrane region" description="Helical" evidence="1">
    <location>
        <begin position="97"/>
        <end position="124"/>
    </location>
</feature>
<accession>A0A165Y074</accession>
<dbReference type="OrthoDB" id="2987886at2"/>
<evidence type="ECO:0008006" key="4">
    <source>
        <dbReference type="Google" id="ProtNLM"/>
    </source>
</evidence>
<feature type="transmembrane region" description="Helical" evidence="1">
    <location>
        <begin position="170"/>
        <end position="194"/>
    </location>
</feature>
<sequence>MKRTNVLTEGAIFVAIYTVFLLITLYVPILSVISIFFLSTPFIIFGIRHGIKQSFVLLLASIVMTFLIGSIVSLPIGLMFSVTGIIMAYFYRQKRQLFALIGGTISLLINFVLDYALSIVFLGVDLFSDVIQQTKSSVRETLAAFPSMDEEMKKTMMEQMNEQFDLLMNLLPSMFVIVSFMLAVIIHILNIGIIKRLKLNVGTITPFRDWKFPKSIIWYYLIATLLMLINLPKESFLNIALYNIVFVLQTVLLIQGFSFIFYFCHVKKLSKAVPVLIVIGTFILPILLYPVRILGIIDLGFNLREKIR</sequence>
<keyword evidence="1" id="KW-0812">Transmembrane</keyword>